<keyword evidence="4" id="KW-0808">Transferase</keyword>
<keyword evidence="3" id="KW-0963">Cytoplasm</keyword>
<name>X0YPQ7_9ZZZZ</name>
<comment type="caution">
    <text evidence="7">The sequence shown here is derived from an EMBL/GenBank/DDBJ whole genome shotgun (WGS) entry which is preliminary data.</text>
</comment>
<dbReference type="GO" id="GO:0016740">
    <property type="term" value="F:transferase activity"/>
    <property type="evidence" value="ECO:0007669"/>
    <property type="project" value="UniProtKB-KW"/>
</dbReference>
<dbReference type="PROSITE" id="PS00369">
    <property type="entry name" value="PTS_HPR_HIS"/>
    <property type="match status" value="1"/>
</dbReference>
<dbReference type="InterPro" id="IPR050499">
    <property type="entry name" value="PEP-utilizing_PTS_enzyme"/>
</dbReference>
<dbReference type="CDD" id="cd00367">
    <property type="entry name" value="PTS-HPr_like"/>
    <property type="match status" value="1"/>
</dbReference>
<dbReference type="Pfam" id="PF05524">
    <property type="entry name" value="PEP-utilisers_N"/>
    <property type="match status" value="1"/>
</dbReference>
<dbReference type="InterPro" id="IPR035895">
    <property type="entry name" value="HPr-like_sf"/>
</dbReference>
<accession>X0YPQ7</accession>
<evidence type="ECO:0000259" key="6">
    <source>
        <dbReference type="PROSITE" id="PS51350"/>
    </source>
</evidence>
<dbReference type="PANTHER" id="PTHR46244:SF6">
    <property type="entry name" value="PHOSPHOENOLPYRUVATE-PROTEIN PHOSPHOTRANSFERASE"/>
    <property type="match status" value="1"/>
</dbReference>
<comment type="similarity">
    <text evidence="2">Belongs to the PEP-utilizing enzyme family.</text>
</comment>
<reference evidence="7" key="1">
    <citation type="journal article" date="2014" name="Front. Microbiol.">
        <title>High frequency of phylogenetically diverse reductive dehalogenase-homologous genes in deep subseafloor sedimentary metagenomes.</title>
        <authorList>
            <person name="Kawai M."/>
            <person name="Futagami T."/>
            <person name="Toyoda A."/>
            <person name="Takaki Y."/>
            <person name="Nishi S."/>
            <person name="Hori S."/>
            <person name="Arai W."/>
            <person name="Tsubouchi T."/>
            <person name="Morono Y."/>
            <person name="Uchiyama I."/>
            <person name="Ito T."/>
            <person name="Fujiyama A."/>
            <person name="Inagaki F."/>
            <person name="Takami H."/>
        </authorList>
    </citation>
    <scope>NUCLEOTIDE SEQUENCE</scope>
    <source>
        <strain evidence="7">Expedition CK06-06</strain>
    </source>
</reference>
<dbReference type="InterPro" id="IPR001020">
    <property type="entry name" value="PTS_HPr_His_P_site"/>
</dbReference>
<dbReference type="EMBL" id="BART01002216">
    <property type="protein sequence ID" value="GAG58210.1"/>
    <property type="molecule type" value="Genomic_DNA"/>
</dbReference>
<evidence type="ECO:0000256" key="3">
    <source>
        <dbReference type="ARBA" id="ARBA00022490"/>
    </source>
</evidence>
<evidence type="ECO:0000256" key="5">
    <source>
        <dbReference type="ARBA" id="ARBA00022683"/>
    </source>
</evidence>
<evidence type="ECO:0000313" key="7">
    <source>
        <dbReference type="EMBL" id="GAG58210.1"/>
    </source>
</evidence>
<dbReference type="PRINTS" id="PR00107">
    <property type="entry name" value="PHOSPHOCPHPR"/>
</dbReference>
<dbReference type="Pfam" id="PF00381">
    <property type="entry name" value="PTS-HPr"/>
    <property type="match status" value="1"/>
</dbReference>
<dbReference type="NCBIfam" id="TIGR01003">
    <property type="entry name" value="PTS_HPr_family"/>
    <property type="match status" value="1"/>
</dbReference>
<sequence>MSEAPILEGAIAATVEASIGSSLKKVDNAARRVITVPKIAGSIPLVQSEAPIGTQKKVPYKNKIILPIINEIGLHARPAALFVQTASKFKSDIKVRNLTTGSSVINAKSMFGVLGLGAQKDHQIAISADGPDVAKAFKTLRKLVENGFGEMDQPPPVFIRTPCVEETQGEMEVRKHVPVADWTMRKLKGIQASPGIAIGPVYLHHPQILRVEQRSVDNSQSEWVRFLEAIDRAKAEIAIIKNRTITEVGAAEAEIFTAHQLFLEDPDLLNQVQ</sequence>
<dbReference type="InterPro" id="IPR002114">
    <property type="entry name" value="PTS_HPr_Ser_P_site"/>
</dbReference>
<evidence type="ECO:0000256" key="1">
    <source>
        <dbReference type="ARBA" id="ARBA00004496"/>
    </source>
</evidence>
<dbReference type="PROSITE" id="PS00589">
    <property type="entry name" value="PTS_HPR_SER"/>
    <property type="match status" value="1"/>
</dbReference>
<dbReference type="Gene3D" id="3.50.30.10">
    <property type="entry name" value="Phosphohistidine domain"/>
    <property type="match status" value="1"/>
</dbReference>
<dbReference type="Gene3D" id="3.30.1340.10">
    <property type="entry name" value="HPr-like"/>
    <property type="match status" value="1"/>
</dbReference>
<dbReference type="SUPFAM" id="SSF47831">
    <property type="entry name" value="Enzyme I of the PEP:sugar phosphotransferase system HPr-binding (sub)domain"/>
    <property type="match status" value="1"/>
</dbReference>
<feature type="non-terminal residue" evidence="7">
    <location>
        <position position="273"/>
    </location>
</feature>
<organism evidence="7">
    <name type="scientific">marine sediment metagenome</name>
    <dbReference type="NCBI Taxonomy" id="412755"/>
    <lineage>
        <taxon>unclassified sequences</taxon>
        <taxon>metagenomes</taxon>
        <taxon>ecological metagenomes</taxon>
    </lineage>
</organism>
<keyword evidence="5" id="KW-0598">Phosphotransferase system</keyword>
<dbReference type="InterPro" id="IPR000032">
    <property type="entry name" value="HPr-like"/>
</dbReference>
<dbReference type="InterPro" id="IPR036618">
    <property type="entry name" value="PtsI_HPr-bd_sf"/>
</dbReference>
<evidence type="ECO:0000256" key="2">
    <source>
        <dbReference type="ARBA" id="ARBA00007837"/>
    </source>
</evidence>
<proteinExistence type="inferred from homology"/>
<dbReference type="PANTHER" id="PTHR46244">
    <property type="entry name" value="PHOSPHOENOLPYRUVATE-PROTEIN PHOSPHOTRANSFERASE"/>
    <property type="match status" value="1"/>
</dbReference>
<dbReference type="SUPFAM" id="SSF55594">
    <property type="entry name" value="HPr-like"/>
    <property type="match status" value="1"/>
</dbReference>
<dbReference type="GO" id="GO:0005737">
    <property type="term" value="C:cytoplasm"/>
    <property type="evidence" value="ECO:0007669"/>
    <property type="project" value="UniProtKB-SubCell"/>
</dbReference>
<feature type="domain" description="HPr" evidence="6">
    <location>
        <begin position="59"/>
        <end position="151"/>
    </location>
</feature>
<dbReference type="PROSITE" id="PS51350">
    <property type="entry name" value="PTS_HPR_DOM"/>
    <property type="match status" value="1"/>
</dbReference>
<dbReference type="InterPro" id="IPR008731">
    <property type="entry name" value="PTS_EIN"/>
</dbReference>
<dbReference type="GO" id="GO:0009401">
    <property type="term" value="P:phosphoenolpyruvate-dependent sugar phosphotransferase system"/>
    <property type="evidence" value="ECO:0007669"/>
    <property type="project" value="UniProtKB-KW"/>
</dbReference>
<dbReference type="AlphaFoldDB" id="X0YPQ7"/>
<protein>
    <recommendedName>
        <fullName evidence="6">HPr domain-containing protein</fullName>
    </recommendedName>
</protein>
<dbReference type="Gene3D" id="1.10.274.10">
    <property type="entry name" value="PtsI, HPr-binding domain"/>
    <property type="match status" value="1"/>
</dbReference>
<comment type="subcellular location">
    <subcellularLocation>
        <location evidence="1">Cytoplasm</location>
    </subcellularLocation>
</comment>
<gene>
    <name evidence="7" type="ORF">S01H4_06953</name>
</gene>
<evidence type="ECO:0000256" key="4">
    <source>
        <dbReference type="ARBA" id="ARBA00022679"/>
    </source>
</evidence>